<evidence type="ECO:0000256" key="12">
    <source>
        <dbReference type="HAMAP-Rule" id="MF_00165"/>
    </source>
</evidence>
<keyword evidence="7 12" id="KW-0418">Kinase</keyword>
<organism evidence="14 15">
    <name type="scientific">Billgrantia desiderata</name>
    <dbReference type="NCBI Taxonomy" id="52021"/>
    <lineage>
        <taxon>Bacteria</taxon>
        <taxon>Pseudomonadati</taxon>
        <taxon>Pseudomonadota</taxon>
        <taxon>Gammaproteobacteria</taxon>
        <taxon>Oceanospirillales</taxon>
        <taxon>Halomonadaceae</taxon>
        <taxon>Billgrantia</taxon>
    </lineage>
</organism>
<dbReference type="EMBL" id="JABFTS010000012">
    <property type="protein sequence ID" value="MCE8053601.1"/>
    <property type="molecule type" value="Genomic_DNA"/>
</dbReference>
<dbReference type="GO" id="GO:0006227">
    <property type="term" value="P:dUDP biosynthetic process"/>
    <property type="evidence" value="ECO:0007669"/>
    <property type="project" value="TreeGrafter"/>
</dbReference>
<accession>A0AAW4YYF6</accession>
<dbReference type="GO" id="GO:0006235">
    <property type="term" value="P:dTTP biosynthetic process"/>
    <property type="evidence" value="ECO:0007669"/>
    <property type="project" value="UniProtKB-UniRule"/>
</dbReference>
<dbReference type="Pfam" id="PF02223">
    <property type="entry name" value="Thymidylate_kin"/>
    <property type="match status" value="1"/>
</dbReference>
<name>A0AAW4YYF6_9GAMM</name>
<dbReference type="FunFam" id="3.40.50.300:FF:000225">
    <property type="entry name" value="Thymidylate kinase"/>
    <property type="match status" value="1"/>
</dbReference>
<evidence type="ECO:0000256" key="11">
    <source>
        <dbReference type="ARBA" id="ARBA00057735"/>
    </source>
</evidence>
<evidence type="ECO:0000259" key="13">
    <source>
        <dbReference type="Pfam" id="PF02223"/>
    </source>
</evidence>
<dbReference type="InterPro" id="IPR039430">
    <property type="entry name" value="Thymidylate_kin-like_dom"/>
</dbReference>
<evidence type="ECO:0000256" key="1">
    <source>
        <dbReference type="ARBA" id="ARBA00009776"/>
    </source>
</evidence>
<evidence type="ECO:0000256" key="9">
    <source>
        <dbReference type="ARBA" id="ARBA00029962"/>
    </source>
</evidence>
<evidence type="ECO:0000256" key="2">
    <source>
        <dbReference type="ARBA" id="ARBA00012980"/>
    </source>
</evidence>
<comment type="catalytic activity">
    <reaction evidence="10 12">
        <text>dTMP + ATP = dTDP + ADP</text>
        <dbReference type="Rhea" id="RHEA:13517"/>
        <dbReference type="ChEBI" id="CHEBI:30616"/>
        <dbReference type="ChEBI" id="CHEBI:58369"/>
        <dbReference type="ChEBI" id="CHEBI:63528"/>
        <dbReference type="ChEBI" id="CHEBI:456216"/>
        <dbReference type="EC" id="2.7.4.9"/>
    </reaction>
</comment>
<evidence type="ECO:0000256" key="8">
    <source>
        <dbReference type="ARBA" id="ARBA00022840"/>
    </source>
</evidence>
<gene>
    <name evidence="12" type="primary">tmk</name>
    <name evidence="14" type="ORF">HOP61_20095</name>
</gene>
<reference evidence="14" key="1">
    <citation type="submission" date="2020-05" db="EMBL/GenBank/DDBJ databases">
        <authorList>
            <person name="Wang L."/>
            <person name="Shao Z."/>
        </authorList>
    </citation>
    <scope>NUCLEOTIDE SEQUENCE</scope>
    <source>
        <strain evidence="14">MCCC 1A05776</strain>
    </source>
</reference>
<dbReference type="HAMAP" id="MF_00165">
    <property type="entry name" value="Thymidylate_kinase"/>
    <property type="match status" value="1"/>
</dbReference>
<keyword evidence="4 12" id="KW-0808">Transferase</keyword>
<proteinExistence type="inferred from homology"/>
<dbReference type="CDD" id="cd01672">
    <property type="entry name" value="TMPK"/>
    <property type="match status" value="1"/>
</dbReference>
<dbReference type="GO" id="GO:0005829">
    <property type="term" value="C:cytosol"/>
    <property type="evidence" value="ECO:0007669"/>
    <property type="project" value="TreeGrafter"/>
</dbReference>
<comment type="similarity">
    <text evidence="1 12">Belongs to the thymidylate kinase family.</text>
</comment>
<comment type="function">
    <text evidence="11 12">Phosphorylation of dTMP to form dTDP in both de novo and salvage pathways of dTTP synthesis.</text>
</comment>
<evidence type="ECO:0000313" key="15">
    <source>
        <dbReference type="Proteomes" id="UP001320178"/>
    </source>
</evidence>
<evidence type="ECO:0000313" key="14">
    <source>
        <dbReference type="EMBL" id="MCE8053601.1"/>
    </source>
</evidence>
<dbReference type="InterPro" id="IPR018094">
    <property type="entry name" value="Thymidylate_kinase"/>
</dbReference>
<evidence type="ECO:0000256" key="6">
    <source>
        <dbReference type="ARBA" id="ARBA00022741"/>
    </source>
</evidence>
<dbReference type="EC" id="2.7.4.9" evidence="2 12"/>
<dbReference type="Gene3D" id="3.40.50.300">
    <property type="entry name" value="P-loop containing nucleotide triphosphate hydrolases"/>
    <property type="match status" value="1"/>
</dbReference>
<evidence type="ECO:0000256" key="4">
    <source>
        <dbReference type="ARBA" id="ARBA00022679"/>
    </source>
</evidence>
<dbReference type="NCBIfam" id="TIGR00041">
    <property type="entry name" value="DTMP_kinase"/>
    <property type="match status" value="1"/>
</dbReference>
<dbReference type="PANTHER" id="PTHR10344:SF4">
    <property type="entry name" value="UMP-CMP KINASE 2, MITOCHONDRIAL"/>
    <property type="match status" value="1"/>
</dbReference>
<keyword evidence="8 12" id="KW-0067">ATP-binding</keyword>
<dbReference type="Proteomes" id="UP001320178">
    <property type="component" value="Unassembled WGS sequence"/>
</dbReference>
<feature type="binding site" evidence="12">
    <location>
        <begin position="12"/>
        <end position="19"/>
    </location>
    <ligand>
        <name>ATP</name>
        <dbReference type="ChEBI" id="CHEBI:30616"/>
    </ligand>
</feature>
<evidence type="ECO:0000256" key="3">
    <source>
        <dbReference type="ARBA" id="ARBA00017144"/>
    </source>
</evidence>
<reference evidence="14" key="2">
    <citation type="journal article" date="2021" name="Front. Microbiol.">
        <title>Aerobic Denitrification and Heterotrophic Sulfur Oxidation in the Genus Halomonas Revealed by Six Novel Species Characterizations and Genome-Based Analysis.</title>
        <authorList>
            <person name="Wang L."/>
            <person name="Shao Z."/>
        </authorList>
    </citation>
    <scope>NUCLEOTIDE SEQUENCE</scope>
    <source>
        <strain evidence="14">MCCC 1A05776</strain>
    </source>
</reference>
<evidence type="ECO:0000256" key="7">
    <source>
        <dbReference type="ARBA" id="ARBA00022777"/>
    </source>
</evidence>
<evidence type="ECO:0000256" key="10">
    <source>
        <dbReference type="ARBA" id="ARBA00048743"/>
    </source>
</evidence>
<dbReference type="InterPro" id="IPR027417">
    <property type="entry name" value="P-loop_NTPase"/>
</dbReference>
<dbReference type="GO" id="GO:0004798">
    <property type="term" value="F:dTMP kinase activity"/>
    <property type="evidence" value="ECO:0007669"/>
    <property type="project" value="UniProtKB-UniRule"/>
</dbReference>
<keyword evidence="5 12" id="KW-0545">Nucleotide biosynthesis</keyword>
<dbReference type="PANTHER" id="PTHR10344">
    <property type="entry name" value="THYMIDYLATE KINASE"/>
    <property type="match status" value="1"/>
</dbReference>
<feature type="domain" description="Thymidylate kinase-like" evidence="13">
    <location>
        <begin position="10"/>
        <end position="203"/>
    </location>
</feature>
<protein>
    <recommendedName>
        <fullName evidence="3 12">Thymidylate kinase</fullName>
        <ecNumber evidence="2 12">2.7.4.9</ecNumber>
    </recommendedName>
    <alternativeName>
        <fullName evidence="9 12">dTMP kinase</fullName>
    </alternativeName>
</protein>
<dbReference type="RefSeq" id="WP_234240808.1">
    <property type="nucleotide sequence ID" value="NZ_JABFTS010000012.1"/>
</dbReference>
<keyword evidence="6 12" id="KW-0547">Nucleotide-binding</keyword>
<evidence type="ECO:0000256" key="5">
    <source>
        <dbReference type="ARBA" id="ARBA00022727"/>
    </source>
</evidence>
<dbReference type="GO" id="GO:0005524">
    <property type="term" value="F:ATP binding"/>
    <property type="evidence" value="ECO:0007669"/>
    <property type="project" value="UniProtKB-UniRule"/>
</dbReference>
<dbReference type="SUPFAM" id="SSF52540">
    <property type="entry name" value="P-loop containing nucleoside triphosphate hydrolases"/>
    <property type="match status" value="1"/>
</dbReference>
<dbReference type="GO" id="GO:0006233">
    <property type="term" value="P:dTDP biosynthetic process"/>
    <property type="evidence" value="ECO:0007669"/>
    <property type="project" value="InterPro"/>
</dbReference>
<sequence>MRQRGRFITLEGGEGVGKSTNLEWVAQWLVARGVEVVRTREPGGTPRAEAMRELLLSPQADEPLDADAELLLVFAARAQHLAQRIRPALERGAWVLCDRFTDATFAYQGGGRGIEPDRIAELERFVQRGLEPDLTLLLDMPVAAAQRRLQGRLTASGDSRDRFEQEQASFFEAVRQAYLARAAAAPQRMAVIDADAPLATVQARLSACLEARVSAWL</sequence>
<comment type="caution">
    <text evidence="14">The sequence shown here is derived from an EMBL/GenBank/DDBJ whole genome shotgun (WGS) entry which is preliminary data.</text>
</comment>
<dbReference type="AlphaFoldDB" id="A0AAW4YYF6"/>